<evidence type="ECO:0000256" key="10">
    <source>
        <dbReference type="ARBA" id="ARBA00023235"/>
    </source>
</evidence>
<dbReference type="GO" id="GO:0009338">
    <property type="term" value="C:exodeoxyribonuclease V complex"/>
    <property type="evidence" value="ECO:0007669"/>
    <property type="project" value="InterPro"/>
</dbReference>
<comment type="function">
    <text evidence="11">A helicase/nuclease that prepares dsDNA breaks (DSB) for recombinational DNA repair. Binds to DSBs and unwinds DNA via a highly rapid and processive ATP-dependent bidirectional helicase activity. Unwinds dsDNA until it encounters a Chi (crossover hotspot instigator) sequence from the 3' direction. Cuts ssDNA a few nucleotides 3' to the Chi site. The properties and activities of the enzyme are changed at Chi. The Chi-altered holoenzyme produces a long 3'-ssDNA overhang and facilitates RecA-binding to the ssDNA for homologous DNA recombination and repair. Holoenzyme degrades any linearized DNA that is unable to undergo homologous recombination. In the holoenzyme this subunit has ssDNA-dependent ATPase and 5'-3' helicase activity. When added to pre-assembled RecBC greatly stimulates nuclease activity and augments holoenzyme processivity. Negatively regulates the RecA-loading ability of RecBCD.</text>
</comment>
<evidence type="ECO:0000313" key="14">
    <source>
        <dbReference type="EMBL" id="QCI23420.1"/>
    </source>
</evidence>
<dbReference type="InterPro" id="IPR049550">
    <property type="entry name" value="RecD_N"/>
</dbReference>
<dbReference type="CDD" id="cd17933">
    <property type="entry name" value="DEXSc_RecD-like"/>
    <property type="match status" value="1"/>
</dbReference>
<protein>
    <recommendedName>
        <fullName evidence="11">RecBCD enzyme subunit RecD</fullName>
        <ecNumber evidence="11">5.6.2.3</ecNumber>
    </recommendedName>
    <alternativeName>
        <fullName evidence="11">DNA 5'-3' helicase subunit RecD</fullName>
    </alternativeName>
    <alternativeName>
        <fullName evidence="11">Exonuclease V subunit RecD</fullName>
        <shortName evidence="11">ExoV subunit RecD</shortName>
    </alternativeName>
    <alternativeName>
        <fullName evidence="11">Helicase/nuclease RecBCD subunit RecD</fullName>
    </alternativeName>
</protein>
<dbReference type="SUPFAM" id="SSF52540">
    <property type="entry name" value="P-loop containing nucleoside triphosphate hydrolases"/>
    <property type="match status" value="2"/>
</dbReference>
<dbReference type="PANTHER" id="PTHR43788:SF6">
    <property type="entry name" value="DNA HELICASE B"/>
    <property type="match status" value="1"/>
</dbReference>
<name>A0A4D6YCP4_BUCMH</name>
<dbReference type="EC" id="5.6.2.3" evidence="11"/>
<dbReference type="Gene3D" id="1.10.10.1020">
    <property type="entry name" value="RecBCD complex, subunit RecD, N-terminal domain"/>
    <property type="match status" value="1"/>
</dbReference>
<reference evidence="14 15" key="1">
    <citation type="submission" date="2018-10" db="EMBL/GenBank/DDBJ databases">
        <title>Comparative functional genomics of the obligate endosymbiont Buchnera aphidicola.</title>
        <authorList>
            <person name="Chong R.A."/>
        </authorList>
    </citation>
    <scope>NUCLEOTIDE SEQUENCE [LARGE SCALE GENOMIC DNA]</scope>
    <source>
        <strain evidence="14 15">Mrh</strain>
    </source>
</reference>
<evidence type="ECO:0000259" key="13">
    <source>
        <dbReference type="Pfam" id="PF21185"/>
    </source>
</evidence>
<comment type="catalytic activity">
    <reaction evidence="11">
        <text>ATP + H2O = ADP + phosphate + H(+)</text>
        <dbReference type="Rhea" id="RHEA:13065"/>
        <dbReference type="ChEBI" id="CHEBI:15377"/>
        <dbReference type="ChEBI" id="CHEBI:15378"/>
        <dbReference type="ChEBI" id="CHEBI:30616"/>
        <dbReference type="ChEBI" id="CHEBI:43474"/>
        <dbReference type="ChEBI" id="CHEBI:456216"/>
        <dbReference type="EC" id="5.6.2.3"/>
    </reaction>
</comment>
<dbReference type="InterPro" id="IPR041851">
    <property type="entry name" value="RecD_N_sf"/>
</dbReference>
<keyword evidence="8 11" id="KW-0238">DNA-binding</keyword>
<comment type="subunit">
    <text evidence="11">Heterotrimer of RecB, RecC and RecD. All subunits contribute to DNA-binding.</text>
</comment>
<dbReference type="Pfam" id="PF13245">
    <property type="entry name" value="AAA_19"/>
    <property type="match status" value="1"/>
</dbReference>
<dbReference type="GO" id="GO:0005524">
    <property type="term" value="F:ATP binding"/>
    <property type="evidence" value="ECO:0007669"/>
    <property type="project" value="UniProtKB-UniRule"/>
</dbReference>
<sequence>MKIIYLLKQAIQKNIITPLDLYFSIAIHEKNNVSSQTLLLSVCVHYFIRIGHTCLPITTLKNQKVFNTTKNKILINAIWKEAKLLKKLRLATLNNKIISNGFYPTPLVFYKEKIYFHKTWIAEKKVFNFISQSNNYNTTKLHHNKKKIMSLLHQKTENLQKIAIILSIINKITFIIGGPGTGKTTIVAKILIAITIMSNKKLNIQLTAPTGKAANNLTESVRKSISQLSPLYKKNISISSAITLHRLLKISSEYNSYSEKIHHSLNIDVLIIDESSMIDLFTMEKLIDNIPKTTKIIFLGDHYQLPSINCGHILKDIFSYYQEGYSECIIKKINLFNVFDINKVKNYKFSNINNKICILKKNYRFKTQSNIAKISTEIQKNKLNNLKKLFQNIYKDIKFFPLNTVKDYEEMILNLTLNYTDYWNSLKQNANPKDIISIFNNCRLMCILKNSCFGVKRLNLELENEMKRRGLIKYITVNKKNVYFGQPILILKNDYSIKLYNGDIGIIMYDDKKVLKACFYIQNKNKIKFIPINLLPKFQTSWAITVHKSQGSEFLHAILVLPNIYSCVLTKELIYTAVTRAKQKLTIYSSKKIFIKSIKNETKRYSGLSINERIY</sequence>
<dbReference type="GO" id="GO:0000724">
    <property type="term" value="P:double-strand break repair via homologous recombination"/>
    <property type="evidence" value="ECO:0007669"/>
    <property type="project" value="UniProtKB-UniRule"/>
</dbReference>
<keyword evidence="1 11" id="KW-0540">Nuclease</keyword>
<dbReference type="Pfam" id="PF13538">
    <property type="entry name" value="UvrD_C_2"/>
    <property type="match status" value="1"/>
</dbReference>
<accession>A0A4D6YCP4</accession>
<dbReference type="NCBIfam" id="TIGR01447">
    <property type="entry name" value="recD"/>
    <property type="match status" value="1"/>
</dbReference>
<dbReference type="RefSeq" id="WP_158336629.1">
    <property type="nucleotide sequence ID" value="NZ_CP033004.1"/>
</dbReference>
<evidence type="ECO:0000256" key="3">
    <source>
        <dbReference type="ARBA" id="ARBA00022763"/>
    </source>
</evidence>
<dbReference type="InterPro" id="IPR050534">
    <property type="entry name" value="Coronavir_polyprotein_1ab"/>
</dbReference>
<dbReference type="InterPro" id="IPR006344">
    <property type="entry name" value="RecD"/>
</dbReference>
<dbReference type="OrthoDB" id="9803432at2"/>
<proteinExistence type="inferred from homology"/>
<keyword evidence="4 11" id="KW-0378">Hydrolase</keyword>
<evidence type="ECO:0000256" key="11">
    <source>
        <dbReference type="HAMAP-Rule" id="MF_01487"/>
    </source>
</evidence>
<keyword evidence="9 11" id="KW-0234">DNA repair</keyword>
<dbReference type="Proteomes" id="UP000298566">
    <property type="component" value="Chromosome"/>
</dbReference>
<evidence type="ECO:0000313" key="15">
    <source>
        <dbReference type="Proteomes" id="UP000298566"/>
    </source>
</evidence>
<dbReference type="InterPro" id="IPR027785">
    <property type="entry name" value="UvrD-like_helicase_C"/>
</dbReference>
<dbReference type="GO" id="GO:0043139">
    <property type="term" value="F:5'-3' DNA helicase activity"/>
    <property type="evidence" value="ECO:0007669"/>
    <property type="project" value="UniProtKB-UniRule"/>
</dbReference>
<keyword evidence="5 11" id="KW-0347">Helicase</keyword>
<keyword evidence="3 11" id="KW-0227">DNA damage</keyword>
<evidence type="ECO:0000256" key="1">
    <source>
        <dbReference type="ARBA" id="ARBA00022722"/>
    </source>
</evidence>
<gene>
    <name evidence="11 14" type="primary">recD</name>
    <name evidence="14" type="ORF">D9V73_02120</name>
</gene>
<comment type="similarity">
    <text evidence="11">Belongs to the RecD family.</text>
</comment>
<evidence type="ECO:0000256" key="2">
    <source>
        <dbReference type="ARBA" id="ARBA00022741"/>
    </source>
</evidence>
<dbReference type="GO" id="GO:0016887">
    <property type="term" value="F:ATP hydrolysis activity"/>
    <property type="evidence" value="ECO:0007669"/>
    <property type="project" value="RHEA"/>
</dbReference>
<evidence type="ECO:0000259" key="12">
    <source>
        <dbReference type="Pfam" id="PF13538"/>
    </source>
</evidence>
<evidence type="ECO:0000256" key="5">
    <source>
        <dbReference type="ARBA" id="ARBA00022806"/>
    </source>
</evidence>
<keyword evidence="6 11" id="KW-0269">Exonuclease</keyword>
<comment type="miscellaneous">
    <text evidence="11">In the RecBCD complex, RecB has a slow 3'-5' helicase, an exonuclease activity and loads RecA onto ssDNA, RecD has a fast 5'-3' helicase activity, while RecC stimulates the ATPase and processivity of the RecB helicase and contributes to recognition of the Chi site.</text>
</comment>
<keyword evidence="7 11" id="KW-0067">ATP-binding</keyword>
<dbReference type="CDD" id="cd18809">
    <property type="entry name" value="SF1_C_RecD"/>
    <property type="match status" value="1"/>
</dbReference>
<dbReference type="PANTHER" id="PTHR43788">
    <property type="entry name" value="DNA2/NAM7 HELICASE FAMILY MEMBER"/>
    <property type="match status" value="1"/>
</dbReference>
<dbReference type="AlphaFoldDB" id="A0A4D6YCP4"/>
<evidence type="ECO:0000256" key="8">
    <source>
        <dbReference type="ARBA" id="ARBA00023125"/>
    </source>
</evidence>
<dbReference type="InterPro" id="IPR027417">
    <property type="entry name" value="P-loop_NTPase"/>
</dbReference>
<dbReference type="Gene3D" id="3.40.50.300">
    <property type="entry name" value="P-loop containing nucleotide triphosphate hydrolases"/>
    <property type="match status" value="3"/>
</dbReference>
<feature type="domain" description="RecBCD enzyme subunit RecD N-terminal" evidence="13">
    <location>
        <begin position="12"/>
        <end position="115"/>
    </location>
</feature>
<dbReference type="GO" id="GO:0017116">
    <property type="term" value="F:single-stranded DNA helicase activity"/>
    <property type="evidence" value="ECO:0007669"/>
    <property type="project" value="TreeGrafter"/>
</dbReference>
<dbReference type="GO" id="GO:0003677">
    <property type="term" value="F:DNA binding"/>
    <property type="evidence" value="ECO:0007669"/>
    <property type="project" value="UniProtKB-UniRule"/>
</dbReference>
<feature type="domain" description="UvrD-like helicase C-terminal" evidence="12">
    <location>
        <begin position="541"/>
        <end position="588"/>
    </location>
</feature>
<dbReference type="Pfam" id="PF21185">
    <property type="entry name" value="RecD_N"/>
    <property type="match status" value="1"/>
</dbReference>
<evidence type="ECO:0000256" key="7">
    <source>
        <dbReference type="ARBA" id="ARBA00022840"/>
    </source>
</evidence>
<dbReference type="HAMAP" id="MF_01487">
    <property type="entry name" value="RecD"/>
    <property type="match status" value="1"/>
</dbReference>
<dbReference type="EMBL" id="CP033004">
    <property type="protein sequence ID" value="QCI23420.1"/>
    <property type="molecule type" value="Genomic_DNA"/>
</dbReference>
<evidence type="ECO:0000256" key="6">
    <source>
        <dbReference type="ARBA" id="ARBA00022839"/>
    </source>
</evidence>
<feature type="binding site" evidence="11">
    <location>
        <begin position="177"/>
        <end position="184"/>
    </location>
    <ligand>
        <name>ATP</name>
        <dbReference type="ChEBI" id="CHEBI:30616"/>
    </ligand>
</feature>
<evidence type="ECO:0000256" key="4">
    <source>
        <dbReference type="ARBA" id="ARBA00022801"/>
    </source>
</evidence>
<evidence type="ECO:0000256" key="9">
    <source>
        <dbReference type="ARBA" id="ARBA00023204"/>
    </source>
</evidence>
<keyword evidence="10 11" id="KW-0413">Isomerase</keyword>
<keyword evidence="2 11" id="KW-0547">Nucleotide-binding</keyword>
<dbReference type="GO" id="GO:0008854">
    <property type="term" value="F:exodeoxyribonuclease V activity"/>
    <property type="evidence" value="ECO:0007669"/>
    <property type="project" value="InterPro"/>
</dbReference>
<organism evidence="14 15">
    <name type="scientific">Buchnera aphidicola subsp. Melaphis rhois</name>
    <dbReference type="NCBI Taxonomy" id="118103"/>
    <lineage>
        <taxon>Bacteria</taxon>
        <taxon>Pseudomonadati</taxon>
        <taxon>Pseudomonadota</taxon>
        <taxon>Gammaproteobacteria</taxon>
        <taxon>Enterobacterales</taxon>
        <taxon>Erwiniaceae</taxon>
        <taxon>Buchnera</taxon>
    </lineage>
</organism>